<dbReference type="Gene3D" id="3.40.50.2000">
    <property type="entry name" value="Glycogen Phosphorylase B"/>
    <property type="match status" value="2"/>
</dbReference>
<reference evidence="2 3" key="1">
    <citation type="journal article" date="2010" name="Nature">
        <title>Genome sequencing and analysis of the model grass Brachypodium distachyon.</title>
        <authorList>
            <consortium name="International Brachypodium Initiative"/>
        </authorList>
    </citation>
    <scope>NUCLEOTIDE SEQUENCE [LARGE SCALE GENOMIC DNA]</scope>
    <source>
        <strain evidence="2 3">Bd21</strain>
    </source>
</reference>
<keyword evidence="1" id="KW-0808">Transferase</keyword>
<dbReference type="InParanoid" id="A0A2K2D9A5"/>
<sequence>MLEDPGSDTYEATMASLSRIPDADRILVNTFESFESLRSKEQLREISVGLENSGHRFLWVVLRAPLSDPDLEDLLPGDSWSAPVAVATSSSCGRRRSTCSVTRRPTGPFVTHCGWNSVLEALTAGVPMLCWPPHSEQKMNKVVMVEEIRVAAEMVGLQEGMLRPAR</sequence>
<dbReference type="EnsemblPlants" id="PNT70855">
    <property type="protein sequence ID" value="PNT70855"/>
    <property type="gene ID" value="BRADI_2g19153v3"/>
</dbReference>
<dbReference type="Proteomes" id="UP000008810">
    <property type="component" value="Chromosome 2"/>
</dbReference>
<evidence type="ECO:0000256" key="1">
    <source>
        <dbReference type="ARBA" id="ARBA00022679"/>
    </source>
</evidence>
<evidence type="ECO:0000313" key="2">
    <source>
        <dbReference type="EMBL" id="PNT70855.1"/>
    </source>
</evidence>
<gene>
    <name evidence="2" type="ORF">BRADI_2g19153v3</name>
</gene>
<dbReference type="GO" id="GO:0035251">
    <property type="term" value="F:UDP-glucosyltransferase activity"/>
    <property type="evidence" value="ECO:0007669"/>
    <property type="project" value="InterPro"/>
</dbReference>
<organism evidence="2">
    <name type="scientific">Brachypodium distachyon</name>
    <name type="common">Purple false brome</name>
    <name type="synonym">Trachynia distachya</name>
    <dbReference type="NCBI Taxonomy" id="15368"/>
    <lineage>
        <taxon>Eukaryota</taxon>
        <taxon>Viridiplantae</taxon>
        <taxon>Streptophyta</taxon>
        <taxon>Embryophyta</taxon>
        <taxon>Tracheophyta</taxon>
        <taxon>Spermatophyta</taxon>
        <taxon>Magnoliopsida</taxon>
        <taxon>Liliopsida</taxon>
        <taxon>Poales</taxon>
        <taxon>Poaceae</taxon>
        <taxon>BOP clade</taxon>
        <taxon>Pooideae</taxon>
        <taxon>Stipodae</taxon>
        <taxon>Brachypodieae</taxon>
        <taxon>Brachypodium</taxon>
    </lineage>
</organism>
<dbReference type="Gramene" id="PNT70855">
    <property type="protein sequence ID" value="PNT70855"/>
    <property type="gene ID" value="BRADI_2g19153v3"/>
</dbReference>
<protein>
    <submittedName>
        <fullName evidence="2 3">Uncharacterized protein</fullName>
    </submittedName>
</protein>
<dbReference type="PANTHER" id="PTHR48048">
    <property type="entry name" value="GLYCOSYLTRANSFERASE"/>
    <property type="match status" value="1"/>
</dbReference>
<proteinExistence type="predicted"/>
<keyword evidence="4" id="KW-1185">Reference proteome</keyword>
<dbReference type="AlphaFoldDB" id="A0A2K2D9A5"/>
<dbReference type="InterPro" id="IPR002213">
    <property type="entry name" value="UDP_glucos_trans"/>
</dbReference>
<evidence type="ECO:0000313" key="3">
    <source>
        <dbReference type="EnsemblPlants" id="PNT70855"/>
    </source>
</evidence>
<dbReference type="OrthoDB" id="780184at2759"/>
<accession>A0A2K2D9A5</accession>
<dbReference type="Pfam" id="PF00201">
    <property type="entry name" value="UDPGT"/>
    <property type="match status" value="1"/>
</dbReference>
<evidence type="ECO:0000313" key="4">
    <source>
        <dbReference type="Proteomes" id="UP000008810"/>
    </source>
</evidence>
<dbReference type="SUPFAM" id="SSF53756">
    <property type="entry name" value="UDP-Glycosyltransferase/glycogen phosphorylase"/>
    <property type="match status" value="1"/>
</dbReference>
<dbReference type="PANTHER" id="PTHR48048:SF92">
    <property type="entry name" value="OS01G0869400 PROTEIN"/>
    <property type="match status" value="1"/>
</dbReference>
<name>A0A2K2D9A5_BRADI</name>
<dbReference type="InterPro" id="IPR050481">
    <property type="entry name" value="UDP-glycosyltransf_plant"/>
</dbReference>
<reference evidence="3" key="3">
    <citation type="submission" date="2018-08" db="UniProtKB">
        <authorList>
            <consortium name="EnsemblPlants"/>
        </authorList>
    </citation>
    <scope>IDENTIFICATION</scope>
    <source>
        <strain evidence="3">cv. Bd21</strain>
    </source>
</reference>
<dbReference type="EMBL" id="CM000881">
    <property type="protein sequence ID" value="PNT70855.1"/>
    <property type="molecule type" value="Genomic_DNA"/>
</dbReference>
<reference evidence="2" key="2">
    <citation type="submission" date="2017-06" db="EMBL/GenBank/DDBJ databases">
        <title>WGS assembly of Brachypodium distachyon.</title>
        <authorList>
            <consortium name="The International Brachypodium Initiative"/>
            <person name="Lucas S."/>
            <person name="Harmon-Smith M."/>
            <person name="Lail K."/>
            <person name="Tice H."/>
            <person name="Grimwood J."/>
            <person name="Bruce D."/>
            <person name="Barry K."/>
            <person name="Shu S."/>
            <person name="Lindquist E."/>
            <person name="Wang M."/>
            <person name="Pitluck S."/>
            <person name="Vogel J.P."/>
            <person name="Garvin D.F."/>
            <person name="Mockler T.C."/>
            <person name="Schmutz J."/>
            <person name="Rokhsar D."/>
            <person name="Bevan M.W."/>
        </authorList>
    </citation>
    <scope>NUCLEOTIDE SEQUENCE</scope>
    <source>
        <strain evidence="2">Bd21</strain>
    </source>
</reference>